<evidence type="ECO:0000313" key="1">
    <source>
        <dbReference type="EMBL" id="KPH81226.1"/>
    </source>
</evidence>
<comment type="caution">
    <text evidence="1">The sequence shown here is derived from an EMBL/GenBank/DDBJ whole genome shotgun (WGS) entry which is preliminary data.</text>
</comment>
<name>A0A0N1F5D9_9HYPH</name>
<dbReference type="Proteomes" id="UP000037822">
    <property type="component" value="Unassembled WGS sequence"/>
</dbReference>
<dbReference type="AlphaFoldDB" id="A0A0N1F5D9"/>
<evidence type="ECO:0000313" key="2">
    <source>
        <dbReference type="Proteomes" id="UP000037822"/>
    </source>
</evidence>
<gene>
    <name evidence="1" type="ORF">AE618_09340</name>
</gene>
<keyword evidence="2" id="KW-1185">Reference proteome</keyword>
<dbReference type="OrthoDB" id="8162535at2"/>
<accession>A0A0N1F5D9</accession>
<dbReference type="EMBL" id="LGSZ01000031">
    <property type="protein sequence ID" value="KPH81226.1"/>
    <property type="molecule type" value="Genomic_DNA"/>
</dbReference>
<protein>
    <submittedName>
        <fullName evidence="1">Uncharacterized protein</fullName>
    </submittedName>
</protein>
<organism evidence="1 2">
    <name type="scientific">Bosea vaviloviae</name>
    <dbReference type="NCBI Taxonomy" id="1526658"/>
    <lineage>
        <taxon>Bacteria</taxon>
        <taxon>Pseudomonadati</taxon>
        <taxon>Pseudomonadota</taxon>
        <taxon>Alphaproteobacteria</taxon>
        <taxon>Hyphomicrobiales</taxon>
        <taxon>Boseaceae</taxon>
        <taxon>Bosea</taxon>
    </lineage>
</organism>
<proteinExistence type="predicted"/>
<sequence length="70" mass="7448">MPKLCKFTSPADGKPVYVNPALVTVVYSFKGQPPDTIIGFGKDYMLGVAESLEETVSRLGEATAGEAPKE</sequence>
<reference evidence="1 2" key="1">
    <citation type="submission" date="2015-07" db="EMBL/GenBank/DDBJ databases">
        <title>Whole genome sequencing of Bosea vaviloviae isolated from cave pool.</title>
        <authorList>
            <person name="Tan N.E.H."/>
            <person name="Lee Y.P."/>
            <person name="Gan H.M."/>
            <person name="Barton H."/>
            <person name="Savka M.A."/>
        </authorList>
    </citation>
    <scope>NUCLEOTIDE SEQUENCE [LARGE SCALE GENOMIC DNA]</scope>
    <source>
        <strain evidence="1 2">SD260</strain>
    </source>
</reference>
<dbReference type="PATRIC" id="fig|1526658.3.peg.5357"/>
<dbReference type="RefSeq" id="WP_054208778.1">
    <property type="nucleotide sequence ID" value="NZ_LGSZ01000031.1"/>
</dbReference>